<sequence>MIDAATVARWQAWRAAGATFREIARAARVSDKTVRKALAGVSPPVRRGPQKRPISVDDVCTLIDQGHSWTETAQLLGCSRTLVMARLHEAGRVANPDTRPRKNRYH</sequence>
<reference evidence="1 2" key="1">
    <citation type="submission" date="2018-07" db="EMBL/GenBank/DDBJ databases">
        <title>Genome sequence of Rhodococcus rhodnii ATCC 35071 from Rhodnius prolixus.</title>
        <authorList>
            <person name="Patel V."/>
            <person name="Vogel K.J."/>
        </authorList>
    </citation>
    <scope>NUCLEOTIDE SEQUENCE [LARGE SCALE GENOMIC DNA]</scope>
    <source>
        <strain evidence="1 2">ATCC 35071</strain>
    </source>
</reference>
<name>A0A6P2CHG1_9NOCA</name>
<dbReference type="RefSeq" id="WP_010836907.1">
    <property type="nucleotide sequence ID" value="NZ_QRCM01000001.1"/>
</dbReference>
<dbReference type="Proteomes" id="UP000471120">
    <property type="component" value="Unassembled WGS sequence"/>
</dbReference>
<evidence type="ECO:0000313" key="2">
    <source>
        <dbReference type="Proteomes" id="UP000471120"/>
    </source>
</evidence>
<proteinExistence type="predicted"/>
<organism evidence="1 2">
    <name type="scientific">Rhodococcus rhodnii</name>
    <dbReference type="NCBI Taxonomy" id="38312"/>
    <lineage>
        <taxon>Bacteria</taxon>
        <taxon>Bacillati</taxon>
        <taxon>Actinomycetota</taxon>
        <taxon>Actinomycetes</taxon>
        <taxon>Mycobacteriales</taxon>
        <taxon>Nocardiaceae</taxon>
        <taxon>Rhodococcus</taxon>
    </lineage>
</organism>
<evidence type="ECO:0000313" key="1">
    <source>
        <dbReference type="EMBL" id="TXG92227.1"/>
    </source>
</evidence>
<evidence type="ECO:0008006" key="3">
    <source>
        <dbReference type="Google" id="ProtNLM"/>
    </source>
</evidence>
<accession>A0A6P2CHG1</accession>
<dbReference type="EMBL" id="QRCM01000001">
    <property type="protein sequence ID" value="TXG92227.1"/>
    <property type="molecule type" value="Genomic_DNA"/>
</dbReference>
<gene>
    <name evidence="1" type="ORF">DW322_21250</name>
</gene>
<protein>
    <recommendedName>
        <fullName evidence="3">Helix-turn-helix domain-containing protein</fullName>
    </recommendedName>
</protein>
<dbReference type="AlphaFoldDB" id="A0A6P2CHG1"/>
<comment type="caution">
    <text evidence="1">The sequence shown here is derived from an EMBL/GenBank/DDBJ whole genome shotgun (WGS) entry which is preliminary data.</text>
</comment>